<sequence>MGGIAGGRRWEIGMPLLIVGAVIAGLTVGVRGAGELFWIGAGVAAVGAAVFFSAPRRP</sequence>
<keyword evidence="1" id="KW-0812">Transmembrane</keyword>
<keyword evidence="1" id="KW-1133">Transmembrane helix</keyword>
<keyword evidence="1" id="KW-0472">Membrane</keyword>
<gene>
    <name evidence="2" type="ORF">AVDCRST_MAG45-2248</name>
</gene>
<feature type="transmembrane region" description="Helical" evidence="1">
    <location>
        <begin position="12"/>
        <end position="30"/>
    </location>
</feature>
<accession>A0A6J4T948</accession>
<protein>
    <submittedName>
        <fullName evidence="2">Uncharacterized protein</fullName>
    </submittedName>
</protein>
<reference evidence="2" key="1">
    <citation type="submission" date="2020-02" db="EMBL/GenBank/DDBJ databases">
        <authorList>
            <person name="Meier V. D."/>
        </authorList>
    </citation>
    <scope>NUCLEOTIDE SEQUENCE</scope>
    <source>
        <strain evidence="2">AVDCRST_MAG45</strain>
    </source>
</reference>
<name>A0A6J4T948_9ACTN</name>
<evidence type="ECO:0000256" key="1">
    <source>
        <dbReference type="SAM" id="Phobius"/>
    </source>
</evidence>
<organism evidence="2">
    <name type="scientific">uncultured Solirubrobacterales bacterium</name>
    <dbReference type="NCBI Taxonomy" id="768556"/>
    <lineage>
        <taxon>Bacteria</taxon>
        <taxon>Bacillati</taxon>
        <taxon>Actinomycetota</taxon>
        <taxon>Thermoleophilia</taxon>
        <taxon>Solirubrobacterales</taxon>
        <taxon>environmental samples</taxon>
    </lineage>
</organism>
<dbReference type="AlphaFoldDB" id="A0A6J4T948"/>
<evidence type="ECO:0000313" key="2">
    <source>
        <dbReference type="EMBL" id="CAA9516700.1"/>
    </source>
</evidence>
<feature type="transmembrane region" description="Helical" evidence="1">
    <location>
        <begin position="36"/>
        <end position="54"/>
    </location>
</feature>
<dbReference type="EMBL" id="CADCVU010000190">
    <property type="protein sequence ID" value="CAA9516700.1"/>
    <property type="molecule type" value="Genomic_DNA"/>
</dbReference>
<proteinExistence type="predicted"/>